<dbReference type="InterPro" id="IPR017853">
    <property type="entry name" value="GH"/>
</dbReference>
<dbReference type="InterPro" id="IPR006102">
    <property type="entry name" value="Ig-like_GH2"/>
</dbReference>
<dbReference type="SUPFAM" id="SSF49785">
    <property type="entry name" value="Galactose-binding domain-like"/>
    <property type="match status" value="1"/>
</dbReference>
<accession>A0A285H735</accession>
<evidence type="ECO:0000259" key="8">
    <source>
        <dbReference type="Pfam" id="PF18565"/>
    </source>
</evidence>
<evidence type="ECO:0000313" key="9">
    <source>
        <dbReference type="EMBL" id="SNY30646.1"/>
    </source>
</evidence>
<dbReference type="GO" id="GO:0004553">
    <property type="term" value="F:hydrolase activity, hydrolyzing O-glycosyl compounds"/>
    <property type="evidence" value="ECO:0007669"/>
    <property type="project" value="InterPro"/>
</dbReference>
<dbReference type="Gene3D" id="2.60.120.260">
    <property type="entry name" value="Galactose-binding domain-like"/>
    <property type="match status" value="1"/>
</dbReference>
<protein>
    <submittedName>
        <fullName evidence="9">Beta-galactosidase</fullName>
    </submittedName>
</protein>
<dbReference type="PANTHER" id="PTHR42732:SF1">
    <property type="entry name" value="BETA-MANNOSIDASE"/>
    <property type="match status" value="1"/>
</dbReference>
<dbReference type="GO" id="GO:0005975">
    <property type="term" value="P:carbohydrate metabolic process"/>
    <property type="evidence" value="ECO:0007669"/>
    <property type="project" value="InterPro"/>
</dbReference>
<dbReference type="OrthoDB" id="9762066at2"/>
<dbReference type="Proteomes" id="UP000219573">
    <property type="component" value="Unassembled WGS sequence"/>
</dbReference>
<dbReference type="Pfam" id="PF18565">
    <property type="entry name" value="Glyco_hydro2_C5"/>
    <property type="match status" value="1"/>
</dbReference>
<dbReference type="Gene3D" id="3.20.20.80">
    <property type="entry name" value="Glycosidases"/>
    <property type="match status" value="1"/>
</dbReference>
<proteinExistence type="inferred from homology"/>
<keyword evidence="2 4" id="KW-0378">Hydrolase</keyword>
<dbReference type="InterPro" id="IPR023230">
    <property type="entry name" value="Glyco_hydro_2_CS"/>
</dbReference>
<gene>
    <name evidence="9" type="ORF">SAMN06265827_11420</name>
</gene>
<dbReference type="PRINTS" id="PR00132">
    <property type="entry name" value="GLHYDRLASE2"/>
</dbReference>
<evidence type="ECO:0000259" key="6">
    <source>
        <dbReference type="Pfam" id="PF02836"/>
    </source>
</evidence>
<dbReference type="InterPro" id="IPR036156">
    <property type="entry name" value="Beta-gal/glucu_dom_sf"/>
</dbReference>
<keyword evidence="10" id="KW-1185">Reference proteome</keyword>
<dbReference type="SUPFAM" id="SSF51445">
    <property type="entry name" value="(Trans)glycosidases"/>
    <property type="match status" value="1"/>
</dbReference>
<evidence type="ECO:0000256" key="4">
    <source>
        <dbReference type="RuleBase" id="RU361154"/>
    </source>
</evidence>
<dbReference type="AlphaFoldDB" id="A0A285H735"/>
<dbReference type="RefSeq" id="WP_097018020.1">
    <property type="nucleotide sequence ID" value="NZ_OBDZ01000014.1"/>
</dbReference>
<dbReference type="InterPro" id="IPR006103">
    <property type="entry name" value="Glyco_hydro_2_cat"/>
</dbReference>
<dbReference type="SUPFAM" id="SSF49303">
    <property type="entry name" value="beta-Galactosidase/glucuronidase domain"/>
    <property type="match status" value="1"/>
</dbReference>
<dbReference type="InterPro" id="IPR008979">
    <property type="entry name" value="Galactose-bd-like_sf"/>
</dbReference>
<evidence type="ECO:0000256" key="2">
    <source>
        <dbReference type="ARBA" id="ARBA00022801"/>
    </source>
</evidence>
<feature type="domain" description="Glycoside hydrolase family 2 catalytic" evidence="6">
    <location>
        <begin position="269"/>
        <end position="537"/>
    </location>
</feature>
<feature type="domain" description="Glycoside hydrolase family 2" evidence="8">
    <location>
        <begin position="646"/>
        <end position="728"/>
    </location>
</feature>
<comment type="similarity">
    <text evidence="1 4">Belongs to the glycosyl hydrolase 2 family.</text>
</comment>
<dbReference type="PROSITE" id="PS00719">
    <property type="entry name" value="GLYCOSYL_HYDROL_F2_1"/>
    <property type="match status" value="1"/>
</dbReference>
<organism evidence="9 10">
    <name type="scientific">Orenia metallireducens</name>
    <dbReference type="NCBI Taxonomy" id="1413210"/>
    <lineage>
        <taxon>Bacteria</taxon>
        <taxon>Bacillati</taxon>
        <taxon>Bacillota</taxon>
        <taxon>Clostridia</taxon>
        <taxon>Halanaerobiales</taxon>
        <taxon>Halobacteroidaceae</taxon>
        <taxon>Orenia</taxon>
    </lineage>
</organism>
<dbReference type="InterPro" id="IPR006101">
    <property type="entry name" value="Glyco_hydro_2"/>
</dbReference>
<evidence type="ECO:0000259" key="5">
    <source>
        <dbReference type="Pfam" id="PF00703"/>
    </source>
</evidence>
<evidence type="ECO:0000256" key="1">
    <source>
        <dbReference type="ARBA" id="ARBA00007401"/>
    </source>
</evidence>
<evidence type="ECO:0000313" key="10">
    <source>
        <dbReference type="Proteomes" id="UP000219573"/>
    </source>
</evidence>
<dbReference type="Pfam" id="PF02837">
    <property type="entry name" value="Glyco_hydro_2_N"/>
    <property type="match status" value="1"/>
</dbReference>
<dbReference type="InterPro" id="IPR006104">
    <property type="entry name" value="Glyco_hydro_2_N"/>
</dbReference>
<feature type="domain" description="Glycosyl hydrolases family 2 sugar binding" evidence="7">
    <location>
        <begin position="42"/>
        <end position="153"/>
    </location>
</feature>
<feature type="domain" description="Glycoside hydrolase family 2 immunoglobulin-like beta-sandwich" evidence="5">
    <location>
        <begin position="159"/>
        <end position="264"/>
    </location>
</feature>
<dbReference type="Gene3D" id="2.60.40.10">
    <property type="entry name" value="Immunoglobulins"/>
    <property type="match status" value="1"/>
</dbReference>
<name>A0A285H735_9FIRM</name>
<dbReference type="InterPro" id="IPR051913">
    <property type="entry name" value="GH2_Domain-Containing"/>
</dbReference>
<dbReference type="InterPro" id="IPR013783">
    <property type="entry name" value="Ig-like_fold"/>
</dbReference>
<dbReference type="InterPro" id="IPR040605">
    <property type="entry name" value="Glyco_hydro2_dom5"/>
</dbReference>
<dbReference type="Pfam" id="PF02836">
    <property type="entry name" value="Glyco_hydro_2_C"/>
    <property type="match status" value="1"/>
</dbReference>
<evidence type="ECO:0000256" key="3">
    <source>
        <dbReference type="ARBA" id="ARBA00023295"/>
    </source>
</evidence>
<dbReference type="PANTHER" id="PTHR42732">
    <property type="entry name" value="BETA-GALACTOSIDASE"/>
    <property type="match status" value="1"/>
</dbReference>
<reference evidence="10" key="1">
    <citation type="submission" date="2017-09" db="EMBL/GenBank/DDBJ databases">
        <authorList>
            <person name="Varghese N."/>
            <person name="Submissions S."/>
        </authorList>
    </citation>
    <scope>NUCLEOTIDE SEQUENCE [LARGE SCALE GENOMIC DNA]</scope>
    <source>
        <strain evidence="10">MSL47</strain>
    </source>
</reference>
<dbReference type="EMBL" id="OBDZ01000014">
    <property type="protein sequence ID" value="SNY30646.1"/>
    <property type="molecule type" value="Genomic_DNA"/>
</dbReference>
<keyword evidence="3 4" id="KW-0326">Glycosidase</keyword>
<dbReference type="Pfam" id="PF00703">
    <property type="entry name" value="Glyco_hydro_2"/>
    <property type="match status" value="1"/>
</dbReference>
<sequence>MRRIISLNRDWRYISDYKQEYLRTEYNDEICEIVNIPHANKTLPFNYTKEKDYQFVSFYQKDIFIPKEYRDQNIFIKFEGVMTYAKVFLNGEYLGEHKGGYTGFEILLNSAVKFEANNTLSVVVDSTERADIPPFGDKIDYLTYGGIYREVELKVVDKVFIENIFAKPTDVLEDKKRVDVDIAIANSEAATAVIPIAVTLKDGDRVIEEKSIDYSLSGKLEEVISLELENLEDIELWDIDNPKLYQLEVELRSLDKDQRRIGFRTAEFKAEGFYLNGEKVKIKGMNRHQSYPYVGYAMPERIQKKDADILKDFLRLNLVRTSHYPQSKHFLDRCDEIGLLVFEELPGWQHIGDDEWKEVAKENIREMIKRDFNRPSIILWGVRINESADDHDFYIDTNRIAKELDPTRQTGGVRCITDSELLEDVYTFNDFILGNGETILREQEEVTGLSKKVPYLVTEYSGHMYPTRRYDTEERQTEHTLRHYKILNQGNLDDYISGVIGWCAFDYNTHRDFGSEDRICYHGVMDIFRIPKFAAYVYHSQVSPEVETVLEPITVWTRGERSEAIINPLVIATNCDKVNFYYGDELYGTYYPDDQKFKALEYPPIIIEDFGSQWGKTWQDAKFIGYYNGVEVINKKLSCESYLADIEVVADDYQLNSGDWDATRVVIKAVDNQNNQLKFYNGIVELEITGVGEIIGPKLTTLHGGSLSTWLKTSGAAGKIELKVKVEDHIKQIEIDVV</sequence>
<evidence type="ECO:0000259" key="7">
    <source>
        <dbReference type="Pfam" id="PF02837"/>
    </source>
</evidence>